<evidence type="ECO:0000256" key="1">
    <source>
        <dbReference type="ARBA" id="ARBA00007274"/>
    </source>
</evidence>
<dbReference type="PANTHER" id="PTHR43300:SF7">
    <property type="entry name" value="UDP-N-ACETYLBACILLOSAMINE N-ACETYLTRANSFERASE"/>
    <property type="match status" value="1"/>
</dbReference>
<protein>
    <submittedName>
        <fullName evidence="5">Acetyltransferase</fullName>
    </submittedName>
</protein>
<feature type="binding site" evidence="3">
    <location>
        <position position="68"/>
    </location>
    <ligand>
        <name>substrate</name>
    </ligand>
</feature>
<reference evidence="5 6" key="1">
    <citation type="submission" date="2018-08" db="EMBL/GenBank/DDBJ databases">
        <title>A genome reference for cultivated species of the human gut microbiota.</title>
        <authorList>
            <person name="Zou Y."/>
            <person name="Xue W."/>
            <person name="Luo G."/>
        </authorList>
    </citation>
    <scope>NUCLEOTIDE SEQUENCE [LARGE SCALE GENOMIC DNA]</scope>
    <source>
        <strain evidence="5 6">AF39-6AC</strain>
    </source>
</reference>
<dbReference type="InterPro" id="IPR011004">
    <property type="entry name" value="Trimer_LpxA-like_sf"/>
</dbReference>
<feature type="binding site" evidence="3">
    <location>
        <position position="147"/>
    </location>
    <ligand>
        <name>acetyl-CoA</name>
        <dbReference type="ChEBI" id="CHEBI:57288"/>
    </ligand>
</feature>
<dbReference type="Gene3D" id="2.160.10.10">
    <property type="entry name" value="Hexapeptide repeat proteins"/>
    <property type="match status" value="1"/>
</dbReference>
<dbReference type="InterPro" id="IPR001451">
    <property type="entry name" value="Hexapep"/>
</dbReference>
<dbReference type="NCBIfam" id="TIGR03570">
    <property type="entry name" value="NeuD_NnaD"/>
    <property type="match status" value="1"/>
</dbReference>
<proteinExistence type="inferred from homology"/>
<dbReference type="Proteomes" id="UP000284417">
    <property type="component" value="Unassembled WGS sequence"/>
</dbReference>
<evidence type="ECO:0000313" key="5">
    <source>
        <dbReference type="EMBL" id="RHK91562.1"/>
    </source>
</evidence>
<dbReference type="InterPro" id="IPR020019">
    <property type="entry name" value="AcTrfase_PglD-like"/>
</dbReference>
<feature type="site" description="Increases basicity of active site His" evidence="2">
    <location>
        <position position="139"/>
    </location>
</feature>
<dbReference type="PANTHER" id="PTHR43300">
    <property type="entry name" value="ACETYLTRANSFERASE"/>
    <property type="match status" value="1"/>
</dbReference>
<dbReference type="CDD" id="cd03360">
    <property type="entry name" value="LbH_AT_putative"/>
    <property type="match status" value="1"/>
</dbReference>
<gene>
    <name evidence="5" type="ORF">DW042_19850</name>
</gene>
<evidence type="ECO:0000259" key="4">
    <source>
        <dbReference type="Pfam" id="PF17836"/>
    </source>
</evidence>
<dbReference type="Pfam" id="PF17836">
    <property type="entry name" value="PglD_N"/>
    <property type="match status" value="1"/>
</dbReference>
<accession>A0A415HG08</accession>
<evidence type="ECO:0000313" key="6">
    <source>
        <dbReference type="Proteomes" id="UP000284417"/>
    </source>
</evidence>
<dbReference type="InterPro" id="IPR041561">
    <property type="entry name" value="PglD_N"/>
</dbReference>
<evidence type="ECO:0000256" key="3">
    <source>
        <dbReference type="PIRSR" id="PIRSR620019-2"/>
    </source>
</evidence>
<sequence>MKRPLILVGGGGHCKSVIEVAESAGYNILGILDIPSEIGKQVFSYKVIGTDDDISRYVDKAEFIITIGFIKTPAVRIRIYNRVKEIGGKLATLVASTACVSKYAVIGEGTVVMHQAMVNAGSRIGVNCIINTFCNIEHDAVVGDQCHISTGTMINGDCKVGDRVFIGSQSVVVNGVSIGNDIIVGAGSLVRKHLKEKGVYSGSPAILKIKDKE</sequence>
<name>A0A415HG08_9BACE</name>
<keyword evidence="5" id="KW-0808">Transferase</keyword>
<organism evidence="5 6">
    <name type="scientific">Bacteroides xylanisolvens</name>
    <dbReference type="NCBI Taxonomy" id="371601"/>
    <lineage>
        <taxon>Bacteria</taxon>
        <taxon>Pseudomonadati</taxon>
        <taxon>Bacteroidota</taxon>
        <taxon>Bacteroidia</taxon>
        <taxon>Bacteroidales</taxon>
        <taxon>Bacteroidaceae</taxon>
        <taxon>Bacteroides</taxon>
    </lineage>
</organism>
<evidence type="ECO:0000256" key="2">
    <source>
        <dbReference type="PIRSR" id="PIRSR620019-1"/>
    </source>
</evidence>
<dbReference type="RefSeq" id="WP_118408520.1">
    <property type="nucleotide sequence ID" value="NZ_QROC01000033.1"/>
</dbReference>
<dbReference type="Pfam" id="PF00132">
    <property type="entry name" value="Hexapep"/>
    <property type="match status" value="1"/>
</dbReference>
<feature type="active site" description="Proton acceptor" evidence="2">
    <location>
        <position position="138"/>
    </location>
</feature>
<dbReference type="GO" id="GO:0016740">
    <property type="term" value="F:transferase activity"/>
    <property type="evidence" value="ECO:0007669"/>
    <property type="project" value="UniProtKB-KW"/>
</dbReference>
<dbReference type="InterPro" id="IPR050179">
    <property type="entry name" value="Trans_hexapeptide_repeat"/>
</dbReference>
<dbReference type="Gene3D" id="3.40.50.20">
    <property type="match status" value="1"/>
</dbReference>
<dbReference type="SUPFAM" id="SSF51161">
    <property type="entry name" value="Trimeric LpxA-like enzymes"/>
    <property type="match status" value="1"/>
</dbReference>
<dbReference type="AlphaFoldDB" id="A0A415HG08"/>
<feature type="domain" description="PglD N-terminal" evidence="4">
    <location>
        <begin position="5"/>
        <end position="83"/>
    </location>
</feature>
<comment type="caution">
    <text evidence="5">The sequence shown here is derived from an EMBL/GenBank/DDBJ whole genome shotgun (WGS) entry which is preliminary data.</text>
</comment>
<dbReference type="EMBL" id="QROC01000033">
    <property type="protein sequence ID" value="RHK91562.1"/>
    <property type="molecule type" value="Genomic_DNA"/>
</dbReference>
<comment type="similarity">
    <text evidence="1">Belongs to the transferase hexapeptide repeat family.</text>
</comment>